<evidence type="ECO:0000256" key="1">
    <source>
        <dbReference type="SAM" id="MobiDB-lite"/>
    </source>
</evidence>
<reference evidence="2 3" key="1">
    <citation type="journal article" date="2004" name="Proc. Natl. Acad. Sci. U.S.A.">
        <title>Structural flexibility in the Burkholderia mallei genome.</title>
        <authorList>
            <person name="Nierman W.C."/>
            <person name="DeShazer D."/>
            <person name="Kim H.S."/>
            <person name="Tettelin H."/>
            <person name="Nelson K.E."/>
            <person name="Feldblyum T."/>
            <person name="Ulrich R.L."/>
            <person name="Ronning C.M."/>
            <person name="Brinkac L.M."/>
            <person name="Daugherty S.C."/>
            <person name="Davidsen T.D."/>
            <person name="Deboy R.T."/>
            <person name="Dimitrov G."/>
            <person name="Dodson R.J."/>
            <person name="Durkin A.S."/>
            <person name="Gwinn M.L."/>
            <person name="Haft D.H."/>
            <person name="Khouri H."/>
            <person name="Kolonay J.F."/>
            <person name="Madupu R."/>
            <person name="Mohammoud Y."/>
            <person name="Nelson W.C."/>
            <person name="Radune D."/>
            <person name="Romero C.M."/>
            <person name="Sarria S."/>
            <person name="Selengut J."/>
            <person name="Shamblin C."/>
            <person name="Sullivan S.A."/>
            <person name="White O."/>
            <person name="Yu Y."/>
            <person name="Zafar N."/>
            <person name="Zhou L."/>
            <person name="Fraser C.M."/>
        </authorList>
    </citation>
    <scope>NUCLEOTIDE SEQUENCE [LARGE SCALE GENOMIC DNA]</scope>
    <source>
        <strain evidence="2 3">ATCC 23344</strain>
    </source>
</reference>
<gene>
    <name evidence="2" type="ordered locus">BMAA0728</name>
</gene>
<protein>
    <submittedName>
        <fullName evidence="2">Uncharacterized protein</fullName>
    </submittedName>
</protein>
<proteinExistence type="predicted"/>
<dbReference type="GeneID" id="92976598"/>
<dbReference type="RefSeq" id="WP_004551882.1">
    <property type="nucleotide sequence ID" value="NC_006349.2"/>
</dbReference>
<name>A0A0H2WCL3_BURMA</name>
<dbReference type="EMBL" id="CP000011">
    <property type="protein sequence ID" value="AAU46901.1"/>
    <property type="molecule type" value="Genomic_DNA"/>
</dbReference>
<feature type="compositionally biased region" description="Polar residues" evidence="1">
    <location>
        <begin position="1"/>
        <end position="10"/>
    </location>
</feature>
<accession>A0A0H2WCL3</accession>
<keyword evidence="3" id="KW-1185">Reference proteome</keyword>
<evidence type="ECO:0000313" key="2">
    <source>
        <dbReference type="EMBL" id="AAU46901.1"/>
    </source>
</evidence>
<feature type="region of interest" description="Disordered" evidence="1">
    <location>
        <begin position="1"/>
        <end position="24"/>
    </location>
</feature>
<sequence length="97" mass="11359">MPDTSGTQQPRRPHSALHSAKTHAEPRRAVEFTYVHFSVYMFPFRLAMMKHTSNHPDHSSAPPNLEKLENYPDLFARKTIELNGKRSRKMLWILLEM</sequence>
<evidence type="ECO:0000313" key="3">
    <source>
        <dbReference type="Proteomes" id="UP000006693"/>
    </source>
</evidence>
<organism evidence="2 3">
    <name type="scientific">Burkholderia mallei (strain ATCC 23344)</name>
    <dbReference type="NCBI Taxonomy" id="243160"/>
    <lineage>
        <taxon>Bacteria</taxon>
        <taxon>Pseudomonadati</taxon>
        <taxon>Pseudomonadota</taxon>
        <taxon>Betaproteobacteria</taxon>
        <taxon>Burkholderiales</taxon>
        <taxon>Burkholderiaceae</taxon>
        <taxon>Burkholderia</taxon>
        <taxon>pseudomallei group</taxon>
    </lineage>
</organism>
<dbReference type="AlphaFoldDB" id="A0A0H2WCL3"/>
<dbReference type="KEGG" id="bma:BMAA0728"/>
<dbReference type="Proteomes" id="UP000006693">
    <property type="component" value="Chromosome 2"/>
</dbReference>
<dbReference type="HOGENOM" id="CLU_2341373_0_0_4"/>